<reference evidence="3 4" key="1">
    <citation type="submission" date="2021-03" db="EMBL/GenBank/DDBJ databases">
        <title>Geobacter metallireducens gen. nov. sp. nov., a microorganism capable of coupling the complete oxidation of organic compounds to the reduction of iron and other metals.</title>
        <authorList>
            <person name="Li Y."/>
        </authorList>
    </citation>
    <scope>NUCLEOTIDE SEQUENCE [LARGE SCALE GENOMIC DNA]</scope>
    <source>
        <strain evidence="3 4">Jerry-YX</strain>
    </source>
</reference>
<dbReference type="Proteomes" id="UP000663651">
    <property type="component" value="Chromosome"/>
</dbReference>
<evidence type="ECO:0000313" key="3">
    <source>
        <dbReference type="EMBL" id="QSV47006.1"/>
    </source>
</evidence>
<dbReference type="Pfam" id="PF13436">
    <property type="entry name" value="Gly-zipper_OmpA"/>
    <property type="match status" value="1"/>
</dbReference>
<keyword evidence="4" id="KW-1185">Reference proteome</keyword>
<gene>
    <name evidence="3" type="ORF">JZM60_07010</name>
</gene>
<name>A0ABX7Q6D2_9BACT</name>
<dbReference type="EMBL" id="CP071382">
    <property type="protein sequence ID" value="QSV47006.1"/>
    <property type="molecule type" value="Genomic_DNA"/>
</dbReference>
<proteinExistence type="predicted"/>
<evidence type="ECO:0000313" key="4">
    <source>
        <dbReference type="Proteomes" id="UP000663651"/>
    </source>
</evidence>
<evidence type="ECO:0000259" key="2">
    <source>
        <dbReference type="Pfam" id="PF13436"/>
    </source>
</evidence>
<feature type="region of interest" description="Disordered" evidence="1">
    <location>
        <begin position="155"/>
        <end position="183"/>
    </location>
</feature>
<dbReference type="PROSITE" id="PS51257">
    <property type="entry name" value="PROKAR_LIPOPROTEIN"/>
    <property type="match status" value="1"/>
</dbReference>
<dbReference type="RefSeq" id="WP_207164836.1">
    <property type="nucleotide sequence ID" value="NZ_CP071382.1"/>
</dbReference>
<organism evidence="3 4">
    <name type="scientific">Geobacter benzoatilyticus</name>
    <dbReference type="NCBI Taxonomy" id="2815309"/>
    <lineage>
        <taxon>Bacteria</taxon>
        <taxon>Pseudomonadati</taxon>
        <taxon>Thermodesulfobacteriota</taxon>
        <taxon>Desulfuromonadia</taxon>
        <taxon>Geobacterales</taxon>
        <taxon>Geobacteraceae</taxon>
        <taxon>Geobacter</taxon>
    </lineage>
</organism>
<sequence length="183" mass="18906">MIAQRMRSYVLAAGLLGLTGCAVVPTGPSVLVLPSQGKSFEQFQSEDFACRQWAGQQIGMTAQDTINQNTATSAAVGTAIGAGAGALLGAASGHPGTGAAIGAGSGLLLGTATGAGAGESYGYDAQQKYDYAYVQCMYAKGHQVPGQVHRYRLRRATPSYPPPPPSYGYPVPPDYGPSYPPYR</sequence>
<feature type="compositionally biased region" description="Pro residues" evidence="1">
    <location>
        <begin position="159"/>
        <end position="183"/>
    </location>
</feature>
<evidence type="ECO:0000256" key="1">
    <source>
        <dbReference type="SAM" id="MobiDB-lite"/>
    </source>
</evidence>
<dbReference type="InterPro" id="IPR025693">
    <property type="entry name" value="Gly-zipper_OmpA-like_dom"/>
</dbReference>
<protein>
    <submittedName>
        <fullName evidence="3">Glycine zipper family protein</fullName>
    </submittedName>
</protein>
<feature type="domain" description="Glycine-zipper-containing OmpA-like membrane" evidence="2">
    <location>
        <begin position="71"/>
        <end position="113"/>
    </location>
</feature>
<accession>A0ABX7Q6D2</accession>